<evidence type="ECO:0000313" key="6">
    <source>
        <dbReference type="Proteomes" id="UP000613030"/>
    </source>
</evidence>
<proteinExistence type="predicted"/>
<dbReference type="PRINTS" id="PR00032">
    <property type="entry name" value="HTHARAC"/>
</dbReference>
<name>A0ABS1KMI3_9BACT</name>
<gene>
    <name evidence="5" type="ORF">JI741_04325</name>
</gene>
<dbReference type="Pfam" id="PF12833">
    <property type="entry name" value="HTH_18"/>
    <property type="match status" value="1"/>
</dbReference>
<dbReference type="Gene3D" id="1.10.10.60">
    <property type="entry name" value="Homeodomain-like"/>
    <property type="match status" value="1"/>
</dbReference>
<organism evidence="5 6">
    <name type="scientific">Chryseolinea lacunae</name>
    <dbReference type="NCBI Taxonomy" id="2801331"/>
    <lineage>
        <taxon>Bacteria</taxon>
        <taxon>Pseudomonadati</taxon>
        <taxon>Bacteroidota</taxon>
        <taxon>Cytophagia</taxon>
        <taxon>Cytophagales</taxon>
        <taxon>Fulvivirgaceae</taxon>
        <taxon>Chryseolinea</taxon>
    </lineage>
</organism>
<dbReference type="PANTHER" id="PTHR43280">
    <property type="entry name" value="ARAC-FAMILY TRANSCRIPTIONAL REGULATOR"/>
    <property type="match status" value="1"/>
</dbReference>
<sequence length="310" mass="35446">MKQQTIPTLKSDAYHKTYFKHDVPAPLAASDQRHFEIHHRCALPDVINAHRLDFYMLFMVVQGEGIHTFGTKEYYIRENMLCFVAPHMVQSWRAEKKDQKGYFVGFSETFFHEGFENKHFLQELPFFQLNGNAVLALTEAQTQYYLTQLRFMHEEFLHATTHSPQILRSQLQLLIHKAHAQALEQGHAFDTAHAAGIRLVKSFKELYLHDFRALGDGTGLALKKIAVYADTLGVSQNHLNDTVKSITGKSAGQLIREHLANHATMCLLHADKSISEIAYALGFEDPSYFARFYKSQTGKSPSEFRVSENL</sequence>
<keyword evidence="1" id="KW-0805">Transcription regulation</keyword>
<keyword evidence="3" id="KW-0804">Transcription</keyword>
<evidence type="ECO:0000256" key="1">
    <source>
        <dbReference type="ARBA" id="ARBA00023015"/>
    </source>
</evidence>
<dbReference type="PROSITE" id="PS01124">
    <property type="entry name" value="HTH_ARAC_FAMILY_2"/>
    <property type="match status" value="1"/>
</dbReference>
<evidence type="ECO:0000256" key="2">
    <source>
        <dbReference type="ARBA" id="ARBA00023125"/>
    </source>
</evidence>
<dbReference type="InterPro" id="IPR003313">
    <property type="entry name" value="AraC-bd"/>
</dbReference>
<evidence type="ECO:0000256" key="3">
    <source>
        <dbReference type="ARBA" id="ARBA00023163"/>
    </source>
</evidence>
<keyword evidence="2" id="KW-0238">DNA-binding</keyword>
<evidence type="ECO:0000259" key="4">
    <source>
        <dbReference type="PROSITE" id="PS01124"/>
    </source>
</evidence>
<dbReference type="InterPro" id="IPR037923">
    <property type="entry name" value="HTH-like"/>
</dbReference>
<dbReference type="Pfam" id="PF02311">
    <property type="entry name" value="AraC_binding"/>
    <property type="match status" value="1"/>
</dbReference>
<feature type="domain" description="HTH araC/xylS-type" evidence="4">
    <location>
        <begin position="224"/>
        <end position="307"/>
    </location>
</feature>
<dbReference type="EMBL" id="JAERRB010000001">
    <property type="protein sequence ID" value="MBL0740428.1"/>
    <property type="molecule type" value="Genomic_DNA"/>
</dbReference>
<keyword evidence="6" id="KW-1185">Reference proteome</keyword>
<dbReference type="Proteomes" id="UP000613030">
    <property type="component" value="Unassembled WGS sequence"/>
</dbReference>
<comment type="caution">
    <text evidence="5">The sequence shown here is derived from an EMBL/GenBank/DDBJ whole genome shotgun (WGS) entry which is preliminary data.</text>
</comment>
<dbReference type="PANTHER" id="PTHR43280:SF32">
    <property type="entry name" value="TRANSCRIPTIONAL REGULATORY PROTEIN"/>
    <property type="match status" value="1"/>
</dbReference>
<dbReference type="SUPFAM" id="SSF51215">
    <property type="entry name" value="Regulatory protein AraC"/>
    <property type="match status" value="1"/>
</dbReference>
<accession>A0ABS1KMI3</accession>
<reference evidence="5 6" key="1">
    <citation type="submission" date="2021-01" db="EMBL/GenBank/DDBJ databases">
        <title>Chryseolinea sp. Jin1 Genome sequencing and assembly.</title>
        <authorList>
            <person name="Kim I."/>
        </authorList>
    </citation>
    <scope>NUCLEOTIDE SEQUENCE [LARGE SCALE GENOMIC DNA]</scope>
    <source>
        <strain evidence="5 6">Jin1</strain>
    </source>
</reference>
<dbReference type="InterPro" id="IPR009057">
    <property type="entry name" value="Homeodomain-like_sf"/>
</dbReference>
<dbReference type="SMART" id="SM00342">
    <property type="entry name" value="HTH_ARAC"/>
    <property type="match status" value="1"/>
</dbReference>
<protein>
    <submittedName>
        <fullName evidence="5">AraC family transcriptional regulator</fullName>
    </submittedName>
</protein>
<dbReference type="RefSeq" id="WP_202007718.1">
    <property type="nucleotide sequence ID" value="NZ_JAERRB010000001.1"/>
</dbReference>
<evidence type="ECO:0000313" key="5">
    <source>
        <dbReference type="EMBL" id="MBL0740428.1"/>
    </source>
</evidence>
<dbReference type="InterPro" id="IPR020449">
    <property type="entry name" value="Tscrpt_reg_AraC-type_HTH"/>
</dbReference>
<dbReference type="SUPFAM" id="SSF46689">
    <property type="entry name" value="Homeodomain-like"/>
    <property type="match status" value="1"/>
</dbReference>
<dbReference type="InterPro" id="IPR018060">
    <property type="entry name" value="HTH_AraC"/>
</dbReference>